<proteinExistence type="predicted"/>
<organism evidence="1 2">
    <name type="scientific">Chitinophaga silvisoli</name>
    <dbReference type="NCBI Taxonomy" id="2291814"/>
    <lineage>
        <taxon>Bacteria</taxon>
        <taxon>Pseudomonadati</taxon>
        <taxon>Bacteroidota</taxon>
        <taxon>Chitinophagia</taxon>
        <taxon>Chitinophagales</taxon>
        <taxon>Chitinophagaceae</taxon>
        <taxon>Chitinophaga</taxon>
    </lineage>
</organism>
<dbReference type="EMBL" id="QTJV01000039">
    <property type="protein sequence ID" value="RFM29186.1"/>
    <property type="molecule type" value="Genomic_DNA"/>
</dbReference>
<sequence>MENWYVNIPITFFGEIRVFSINQIATKSKTSIPINGNTDSILSSKANEIRSKKDYIIKVYSFLP</sequence>
<evidence type="ECO:0000313" key="1">
    <source>
        <dbReference type="EMBL" id="RFM29186.1"/>
    </source>
</evidence>
<dbReference type="Proteomes" id="UP000261174">
    <property type="component" value="Unassembled WGS sequence"/>
</dbReference>
<accession>A0A3E1NMN1</accession>
<gene>
    <name evidence="1" type="ORF">DXN04_33995</name>
</gene>
<dbReference type="AlphaFoldDB" id="A0A3E1NMN1"/>
<protein>
    <submittedName>
        <fullName evidence="1">Uncharacterized protein</fullName>
    </submittedName>
</protein>
<name>A0A3E1NMN1_9BACT</name>
<evidence type="ECO:0000313" key="2">
    <source>
        <dbReference type="Proteomes" id="UP000261174"/>
    </source>
</evidence>
<reference evidence="1 2" key="1">
    <citation type="submission" date="2018-08" db="EMBL/GenBank/DDBJ databases">
        <title>Chitinophaga sp. K20C18050901, a novel bacterium isolated from forest soil.</title>
        <authorList>
            <person name="Wang C."/>
        </authorList>
    </citation>
    <scope>NUCLEOTIDE SEQUENCE [LARGE SCALE GENOMIC DNA]</scope>
    <source>
        <strain evidence="1 2">K20C18050901</strain>
    </source>
</reference>
<keyword evidence="2" id="KW-1185">Reference proteome</keyword>
<comment type="caution">
    <text evidence="1">The sequence shown here is derived from an EMBL/GenBank/DDBJ whole genome shotgun (WGS) entry which is preliminary data.</text>
</comment>